<keyword evidence="1" id="KW-1133">Transmembrane helix</keyword>
<dbReference type="Pfam" id="PF09980">
    <property type="entry name" value="DUF2214"/>
    <property type="match status" value="1"/>
</dbReference>
<evidence type="ECO:0000256" key="1">
    <source>
        <dbReference type="SAM" id="Phobius"/>
    </source>
</evidence>
<dbReference type="Proteomes" id="UP000249046">
    <property type="component" value="Unassembled WGS sequence"/>
</dbReference>
<dbReference type="AlphaFoldDB" id="A0A2W5KET0"/>
<organism evidence="2 3">
    <name type="scientific">Rhodanobacter denitrificans</name>
    <dbReference type="NCBI Taxonomy" id="666685"/>
    <lineage>
        <taxon>Bacteria</taxon>
        <taxon>Pseudomonadati</taxon>
        <taxon>Pseudomonadota</taxon>
        <taxon>Gammaproteobacteria</taxon>
        <taxon>Lysobacterales</taxon>
        <taxon>Rhodanobacteraceae</taxon>
        <taxon>Rhodanobacter</taxon>
    </lineage>
</organism>
<name>A0A2W5KET0_9GAMM</name>
<accession>A0A2W5KET0</accession>
<feature type="transmembrane region" description="Helical" evidence="1">
    <location>
        <begin position="79"/>
        <end position="101"/>
    </location>
</feature>
<feature type="transmembrane region" description="Helical" evidence="1">
    <location>
        <begin position="6"/>
        <end position="28"/>
    </location>
</feature>
<dbReference type="EMBL" id="QFPO01000006">
    <property type="protein sequence ID" value="PZQ15522.1"/>
    <property type="molecule type" value="Genomic_DNA"/>
</dbReference>
<evidence type="ECO:0000313" key="2">
    <source>
        <dbReference type="EMBL" id="PZQ15522.1"/>
    </source>
</evidence>
<evidence type="ECO:0000313" key="3">
    <source>
        <dbReference type="Proteomes" id="UP000249046"/>
    </source>
</evidence>
<keyword evidence="1" id="KW-0812">Transmembrane</keyword>
<dbReference type="InterPro" id="IPR018706">
    <property type="entry name" value="DUF2214_membrane"/>
</dbReference>
<keyword evidence="1" id="KW-0472">Membrane</keyword>
<comment type="caution">
    <text evidence="2">The sequence shown here is derived from an EMBL/GenBank/DDBJ whole genome shotgun (WGS) entry which is preliminary data.</text>
</comment>
<feature type="transmembrane region" description="Helical" evidence="1">
    <location>
        <begin position="122"/>
        <end position="145"/>
    </location>
</feature>
<gene>
    <name evidence="2" type="ORF">DI564_08560</name>
</gene>
<protein>
    <submittedName>
        <fullName evidence="2">DUF2214 domain-containing protein</fullName>
    </submittedName>
</protein>
<sequence length="152" mass="16931">MWTDALLAYAHYASILMLAGYLLCEYLLLRRRDAAPEPDFLVRIDIGYFVAAGAVLASGAGRLLFGAKPAAFYLGNPVFHAKIGLFALIGLLSIAPTRAFLRWRRLRRADPAWPLPVHERRRIRLLVLIELHLVALLPLLAALMARGIGYRG</sequence>
<reference evidence="2 3" key="1">
    <citation type="submission" date="2017-08" db="EMBL/GenBank/DDBJ databases">
        <title>Infants hospitalized years apart are colonized by the same room-sourced microbial strains.</title>
        <authorList>
            <person name="Brooks B."/>
            <person name="Olm M.R."/>
            <person name="Firek B.A."/>
            <person name="Baker R."/>
            <person name="Thomas B.C."/>
            <person name="Morowitz M.J."/>
            <person name="Banfield J.F."/>
        </authorList>
    </citation>
    <scope>NUCLEOTIDE SEQUENCE [LARGE SCALE GENOMIC DNA]</scope>
    <source>
        <strain evidence="2">S2_005_003_R2_42</strain>
    </source>
</reference>
<proteinExistence type="predicted"/>
<feature type="transmembrane region" description="Helical" evidence="1">
    <location>
        <begin position="40"/>
        <end position="59"/>
    </location>
</feature>